<organism evidence="3 4">
    <name type="scientific">Caerostris extrusa</name>
    <name type="common">Bark spider</name>
    <name type="synonym">Caerostris bankana</name>
    <dbReference type="NCBI Taxonomy" id="172846"/>
    <lineage>
        <taxon>Eukaryota</taxon>
        <taxon>Metazoa</taxon>
        <taxon>Ecdysozoa</taxon>
        <taxon>Arthropoda</taxon>
        <taxon>Chelicerata</taxon>
        <taxon>Arachnida</taxon>
        <taxon>Araneae</taxon>
        <taxon>Araneomorphae</taxon>
        <taxon>Entelegynae</taxon>
        <taxon>Araneoidea</taxon>
        <taxon>Araneidae</taxon>
        <taxon>Caerostris</taxon>
    </lineage>
</organism>
<evidence type="ECO:0000313" key="4">
    <source>
        <dbReference type="Proteomes" id="UP001054945"/>
    </source>
</evidence>
<reference evidence="3 4" key="1">
    <citation type="submission" date="2021-06" db="EMBL/GenBank/DDBJ databases">
        <title>Caerostris extrusa draft genome.</title>
        <authorList>
            <person name="Kono N."/>
            <person name="Arakawa K."/>
        </authorList>
    </citation>
    <scope>NUCLEOTIDE SEQUENCE [LARGE SCALE GENOMIC DNA]</scope>
</reference>
<name>A0AAV4QG75_CAEEX</name>
<keyword evidence="2" id="KW-0812">Transmembrane</keyword>
<evidence type="ECO:0000313" key="3">
    <source>
        <dbReference type="EMBL" id="GIY08415.1"/>
    </source>
</evidence>
<dbReference type="AlphaFoldDB" id="A0AAV4QG75"/>
<keyword evidence="4" id="KW-1185">Reference proteome</keyword>
<feature type="transmembrane region" description="Helical" evidence="2">
    <location>
        <begin position="26"/>
        <end position="44"/>
    </location>
</feature>
<accession>A0AAV4QG75</accession>
<proteinExistence type="predicted"/>
<dbReference type="Proteomes" id="UP001054945">
    <property type="component" value="Unassembled WGS sequence"/>
</dbReference>
<dbReference type="EMBL" id="BPLR01006242">
    <property type="protein sequence ID" value="GIY08415.1"/>
    <property type="molecule type" value="Genomic_DNA"/>
</dbReference>
<protein>
    <submittedName>
        <fullName evidence="3">Uncharacterized protein</fullName>
    </submittedName>
</protein>
<feature type="region of interest" description="Disordered" evidence="1">
    <location>
        <begin position="80"/>
        <end position="103"/>
    </location>
</feature>
<feature type="compositionally biased region" description="Basic and acidic residues" evidence="1">
    <location>
        <begin position="90"/>
        <end position="103"/>
    </location>
</feature>
<evidence type="ECO:0000256" key="1">
    <source>
        <dbReference type="SAM" id="MobiDB-lite"/>
    </source>
</evidence>
<gene>
    <name evidence="3" type="ORF">CEXT_166141</name>
</gene>
<keyword evidence="2" id="KW-0472">Membrane</keyword>
<keyword evidence="2" id="KW-1133">Transmembrane helix</keyword>
<evidence type="ECO:0000256" key="2">
    <source>
        <dbReference type="SAM" id="Phobius"/>
    </source>
</evidence>
<sequence length="103" mass="11613">MIETGPFRIIELRINSIALKKYTEEILFCLFISFSLLLFCTGANRNALFACLFPRGKHGSWDEETGAGLDRSDLALPFNLPTPHFSRGSESSHTRGDPKHWVT</sequence>
<comment type="caution">
    <text evidence="3">The sequence shown here is derived from an EMBL/GenBank/DDBJ whole genome shotgun (WGS) entry which is preliminary data.</text>
</comment>